<proteinExistence type="predicted"/>
<dbReference type="Proteomes" id="UP000036902">
    <property type="component" value="Chromosome"/>
</dbReference>
<gene>
    <name evidence="1" type="ORF">AC731_015195</name>
</gene>
<accession>A0A127K887</accession>
<protein>
    <submittedName>
        <fullName evidence="1">Uncharacterized protein</fullName>
    </submittedName>
</protein>
<keyword evidence="2" id="KW-1185">Reference proteome</keyword>
<reference evidence="2" key="1">
    <citation type="submission" date="2016-03" db="EMBL/GenBank/DDBJ databases">
        <authorList>
            <person name="Ma C."/>
            <person name="Zhou S."/>
            <person name="Yang G."/>
        </authorList>
    </citation>
    <scope>NUCLEOTIDE SEQUENCE [LARGE SCALE GENOMIC DNA]</scope>
    <source>
        <strain evidence="2">SgZ-1</strain>
    </source>
</reference>
<evidence type="ECO:0000313" key="2">
    <source>
        <dbReference type="Proteomes" id="UP000036902"/>
    </source>
</evidence>
<dbReference type="KEGG" id="thu:AC731_015195"/>
<organism evidence="1 2">
    <name type="scientific">Thauera humireducens</name>
    <dbReference type="NCBI Taxonomy" id="1134435"/>
    <lineage>
        <taxon>Bacteria</taxon>
        <taxon>Pseudomonadati</taxon>
        <taxon>Pseudomonadota</taxon>
        <taxon>Betaproteobacteria</taxon>
        <taxon>Rhodocyclales</taxon>
        <taxon>Zoogloeaceae</taxon>
        <taxon>Thauera</taxon>
    </lineage>
</organism>
<dbReference type="EMBL" id="CP014646">
    <property type="protein sequence ID" value="AMO38163.1"/>
    <property type="molecule type" value="Genomic_DNA"/>
</dbReference>
<sequence>MTCRTVDIALVELDEAALLASGAALRRSLPWLGAQPSVQPSHGLLNALTAKAYLHRDNHLELRIEGTFGSELVLVVPDGQWSWR</sequence>
<dbReference type="RefSeq" id="WP_048707276.1">
    <property type="nucleotide sequence ID" value="NZ_CP014646.1"/>
</dbReference>
<name>A0A127K887_9RHOO</name>
<dbReference type="AlphaFoldDB" id="A0A127K887"/>
<evidence type="ECO:0000313" key="1">
    <source>
        <dbReference type="EMBL" id="AMO38163.1"/>
    </source>
</evidence>